<dbReference type="InterPro" id="IPR000704">
    <property type="entry name" value="Casein_kinase_II_reg-sub"/>
</dbReference>
<accession>L0AXB5</accession>
<evidence type="ECO:0000313" key="3">
    <source>
        <dbReference type="EMBL" id="AFZ79539.1"/>
    </source>
</evidence>
<dbReference type="AlphaFoldDB" id="L0AXB5"/>
<dbReference type="Proteomes" id="UP000031512">
    <property type="component" value="Chromosome 1"/>
</dbReference>
<dbReference type="Gene3D" id="2.20.25.20">
    <property type="match status" value="1"/>
</dbReference>
<dbReference type="STRING" id="1537102.L0AXB5"/>
<dbReference type="PANTHER" id="PTHR11740">
    <property type="entry name" value="CASEIN KINASE II SUBUNIT BETA"/>
    <property type="match status" value="1"/>
</dbReference>
<name>L0AXB5_THEEQ</name>
<evidence type="ECO:0000256" key="2">
    <source>
        <dbReference type="RuleBase" id="RU361268"/>
    </source>
</evidence>
<gene>
    <name evidence="3" type="ORF">BEWA_023880</name>
</gene>
<dbReference type="OrthoDB" id="3971593at2759"/>
<organism evidence="3 4">
    <name type="scientific">Theileria equi strain WA</name>
    <dbReference type="NCBI Taxonomy" id="1537102"/>
    <lineage>
        <taxon>Eukaryota</taxon>
        <taxon>Sar</taxon>
        <taxon>Alveolata</taxon>
        <taxon>Apicomplexa</taxon>
        <taxon>Aconoidasida</taxon>
        <taxon>Piroplasmida</taxon>
        <taxon>Theileriidae</taxon>
        <taxon>Theileria</taxon>
    </lineage>
</organism>
<dbReference type="RefSeq" id="XP_004829205.1">
    <property type="nucleotide sequence ID" value="XM_004829148.1"/>
</dbReference>
<dbReference type="SUPFAM" id="SSF57798">
    <property type="entry name" value="Casein kinase II beta subunit"/>
    <property type="match status" value="1"/>
</dbReference>
<comment type="similarity">
    <text evidence="1 2">Belongs to the casein kinase 2 subunit beta family.</text>
</comment>
<dbReference type="EMBL" id="CP001669">
    <property type="protein sequence ID" value="AFZ79539.1"/>
    <property type="molecule type" value="Genomic_DNA"/>
</dbReference>
<dbReference type="PANTHER" id="PTHR11740:SF0">
    <property type="entry name" value="CASEIN KINASE II SUBUNIT BETA"/>
    <property type="match status" value="1"/>
</dbReference>
<dbReference type="PRINTS" id="PR00472">
    <property type="entry name" value="CASNKINASEII"/>
</dbReference>
<evidence type="ECO:0000256" key="1">
    <source>
        <dbReference type="ARBA" id="ARBA00006941"/>
    </source>
</evidence>
<dbReference type="GO" id="GO:0005737">
    <property type="term" value="C:cytoplasm"/>
    <property type="evidence" value="ECO:0007669"/>
    <property type="project" value="TreeGrafter"/>
</dbReference>
<protein>
    <recommendedName>
        <fullName evidence="2">Casein kinase II subunit beta</fullName>
        <shortName evidence="2">CK II beta</shortName>
    </recommendedName>
</protein>
<keyword evidence="3" id="KW-0808">Transferase</keyword>
<dbReference type="VEuPathDB" id="PiroplasmaDB:BEWA_023880"/>
<dbReference type="SMART" id="SM01085">
    <property type="entry name" value="CK_II_beta"/>
    <property type="match status" value="1"/>
</dbReference>
<evidence type="ECO:0000313" key="4">
    <source>
        <dbReference type="Proteomes" id="UP000031512"/>
    </source>
</evidence>
<dbReference type="eggNOG" id="KOG3092">
    <property type="taxonomic scope" value="Eukaryota"/>
</dbReference>
<dbReference type="GO" id="GO:0019887">
    <property type="term" value="F:protein kinase regulator activity"/>
    <property type="evidence" value="ECO:0007669"/>
    <property type="project" value="InterPro"/>
</dbReference>
<sequence length="240" mass="27446">MYRKSSMTPGLQGMTTDSVETLKWIPWFTSLEGHEFLLQIEESFIKDQYNLGVLKNMRNYESAMKMILGPAPTEEVFMDSKFLEVYMNATDLYGLLHSRYITTPTGLMLMKEKYQNGVFGHCPRVKCQRQNVLPLGFSDNLHNHRIKTYCPRCQEAYAVRTSEINADIDGAFFGRSFPHLFLLTFPHLLPDGQPAPYVPKIFGFKVHNISSLVQIKLENGEFGKSSCVSQDNNIRVDSVN</sequence>
<comment type="subunit">
    <text evidence="2">Tetramer of two alpha and two beta subunits.</text>
</comment>
<keyword evidence="3" id="KW-0418">Kinase</keyword>
<reference evidence="3 4" key="1">
    <citation type="journal article" date="2012" name="BMC Genomics">
        <title>Comparative genomic analysis and phylogenetic position of Theileria equi.</title>
        <authorList>
            <person name="Kappmeyer L.S."/>
            <person name="Thiagarajan M."/>
            <person name="Herndon D.R."/>
            <person name="Ramsay J.D."/>
            <person name="Caler E."/>
            <person name="Djikeng A."/>
            <person name="Gillespie J.J."/>
            <person name="Lau A.O."/>
            <person name="Roalson E.H."/>
            <person name="Silva J.C."/>
            <person name="Silva M.G."/>
            <person name="Suarez C.E."/>
            <person name="Ueti M.W."/>
            <person name="Nene V.M."/>
            <person name="Mealey R.H."/>
            <person name="Knowles D.P."/>
            <person name="Brayton K.A."/>
        </authorList>
    </citation>
    <scope>NUCLEOTIDE SEQUENCE [LARGE SCALE GENOMIC DNA]</scope>
    <source>
        <strain evidence="3 4">WA</strain>
    </source>
</reference>
<proteinExistence type="inferred from homology"/>
<dbReference type="InterPro" id="IPR016149">
    <property type="entry name" value="Casein_kin_II_reg-sub_N"/>
</dbReference>
<dbReference type="FunFam" id="2.20.25.20:FF:000001">
    <property type="entry name" value="Casein kinase II subunit beta"/>
    <property type="match status" value="1"/>
</dbReference>
<dbReference type="GO" id="GO:0016301">
    <property type="term" value="F:kinase activity"/>
    <property type="evidence" value="ECO:0007669"/>
    <property type="project" value="UniProtKB-KW"/>
</dbReference>
<dbReference type="KEGG" id="beq:BEWA_023880"/>
<keyword evidence="4" id="KW-1185">Reference proteome</keyword>
<dbReference type="GO" id="GO:0005956">
    <property type="term" value="C:protein kinase CK2 complex"/>
    <property type="evidence" value="ECO:0007669"/>
    <property type="project" value="UniProtKB-UniRule"/>
</dbReference>
<dbReference type="Gene3D" id="1.10.1820.10">
    <property type="entry name" value="protein kinase ck2 holoenzyme, chain C, domain 1"/>
    <property type="match status" value="1"/>
</dbReference>
<dbReference type="InterPro" id="IPR035991">
    <property type="entry name" value="Casein_kinase_II_beta-like"/>
</dbReference>
<dbReference type="Pfam" id="PF01214">
    <property type="entry name" value="CK_II_beta"/>
    <property type="match status" value="1"/>
</dbReference>
<dbReference type="GeneID" id="15807185"/>